<dbReference type="InterPro" id="IPR036097">
    <property type="entry name" value="HisK_dim/P_sf"/>
</dbReference>
<sequence length="687" mass="75668">MPSIRLTKDSVFFAEASTFLGLLADDIPVVLWHSNTETNKFSIVSSSDNLQSKDVKSWNDLFGKCGRDHFLAAYRESVRSGTNRFSFDCQLGANRPHPIDAICRGLVAQRNDEGKPWIIIGVIVPVAKEKRTAQTLSSLDPRTRFLANMSHEIRTPMNGIIGMVELALDTNLNQEQQQYLHTIRSSSIALLSVLNDILDFSKASDGKLVLELVPFNLRMIICDVLRLFSVDACRKNIDLTCFIDPGLPDDLVGDPGRIRQVLLNLIGNAIKFTPRGEVELRVELRSIADQSIALSVIVRDTGIGIKPEQLARIFDPFEQADSSTTRQYGGSGLGLAITRTLIDAMGGGIKVQSEIGKGSWFFISLNLETLHETCASNFPAVAVSTPSYRVLISTPYSATARVLEEYLLAKGHTVTISRNEKDTEFELKAASVRLEPFDLLLLDTDIPPLGELSPVLERWKTIIKAPSRCIVISNILRFSSESTIFDEHGIVARLCKPVIDRELETSIQVAIRHTGEASRDQKRESVLASVEIDHALVDQALSTAPKLQVLLVDDDPVNLQVAATTLERCGFIVKQADNGKTALELFEGGGFDAIIMDIQMPVMDGIAATEAIRMRELRRSWVMRPSWQSIPIIGLTADIQSSVREAALAAGMNEIIMKPVTRQQLLGTIQQAIADSRAQSSGYLSGF</sequence>
<organism evidence="10 11">
    <name type="scientific">Azonexus fungiphilus</name>
    <dbReference type="NCBI Taxonomy" id="146940"/>
    <lineage>
        <taxon>Bacteria</taxon>
        <taxon>Pseudomonadati</taxon>
        <taxon>Pseudomonadota</taxon>
        <taxon>Betaproteobacteria</taxon>
        <taxon>Rhodocyclales</taxon>
        <taxon>Azonexaceae</taxon>
        <taxon>Azonexus</taxon>
    </lineage>
</organism>
<feature type="domain" description="Response regulatory" evidence="9">
    <location>
        <begin position="548"/>
        <end position="673"/>
    </location>
</feature>
<dbReference type="SMART" id="SM00388">
    <property type="entry name" value="HisKA"/>
    <property type="match status" value="1"/>
</dbReference>
<dbReference type="PANTHER" id="PTHR45339">
    <property type="entry name" value="HYBRID SIGNAL TRANSDUCTION HISTIDINE KINASE J"/>
    <property type="match status" value="1"/>
</dbReference>
<evidence type="ECO:0000256" key="6">
    <source>
        <dbReference type="ARBA" id="ARBA00070152"/>
    </source>
</evidence>
<evidence type="ECO:0000259" key="9">
    <source>
        <dbReference type="PROSITE" id="PS50110"/>
    </source>
</evidence>
<evidence type="ECO:0000256" key="5">
    <source>
        <dbReference type="ARBA" id="ARBA00058004"/>
    </source>
</evidence>
<dbReference type="InterPro" id="IPR004358">
    <property type="entry name" value="Sig_transdc_His_kin-like_C"/>
</dbReference>
<dbReference type="InterPro" id="IPR005467">
    <property type="entry name" value="His_kinase_dom"/>
</dbReference>
<dbReference type="OrthoDB" id="8552871at2"/>
<keyword evidence="11" id="KW-1185">Reference proteome</keyword>
<dbReference type="Gene3D" id="3.40.50.2300">
    <property type="match status" value="1"/>
</dbReference>
<keyword evidence="3 7" id="KW-0597">Phosphoprotein</keyword>
<dbReference type="SUPFAM" id="SSF52172">
    <property type="entry name" value="CheY-like"/>
    <property type="match status" value="2"/>
</dbReference>
<reference evidence="10 11" key="1">
    <citation type="submission" date="2018-10" db="EMBL/GenBank/DDBJ databases">
        <title>Genomic Encyclopedia of Type Strains, Phase IV (KMG-IV): sequencing the most valuable type-strain genomes for metagenomic binning, comparative biology and taxonomic classification.</title>
        <authorList>
            <person name="Goeker M."/>
        </authorList>
    </citation>
    <scope>NUCLEOTIDE SEQUENCE [LARGE SCALE GENOMIC DNA]</scope>
    <source>
        <strain evidence="10 11">DSM 23841</strain>
    </source>
</reference>
<dbReference type="SUPFAM" id="SSF47384">
    <property type="entry name" value="Homodimeric domain of signal transducing histidine kinase"/>
    <property type="match status" value="1"/>
</dbReference>
<dbReference type="CDD" id="cd00082">
    <property type="entry name" value="HisKA"/>
    <property type="match status" value="1"/>
</dbReference>
<dbReference type="EC" id="2.7.13.3" evidence="2"/>
<evidence type="ECO:0000256" key="2">
    <source>
        <dbReference type="ARBA" id="ARBA00012438"/>
    </source>
</evidence>
<dbReference type="SUPFAM" id="SSF55874">
    <property type="entry name" value="ATPase domain of HSP90 chaperone/DNA topoisomerase II/histidine kinase"/>
    <property type="match status" value="1"/>
</dbReference>
<dbReference type="InterPro" id="IPR001789">
    <property type="entry name" value="Sig_transdc_resp-reg_receiver"/>
</dbReference>
<dbReference type="Pfam" id="PF02518">
    <property type="entry name" value="HATPase_c"/>
    <property type="match status" value="1"/>
</dbReference>
<name>A0A495WMJ5_9RHOO</name>
<dbReference type="CDD" id="cd17546">
    <property type="entry name" value="REC_hyHK_CKI1_RcsC-like"/>
    <property type="match status" value="1"/>
</dbReference>
<dbReference type="Pfam" id="PF00512">
    <property type="entry name" value="HisKA"/>
    <property type="match status" value="1"/>
</dbReference>
<evidence type="ECO:0000313" key="11">
    <source>
        <dbReference type="Proteomes" id="UP000270626"/>
    </source>
</evidence>
<dbReference type="InterPro" id="IPR003661">
    <property type="entry name" value="HisK_dim/P_dom"/>
</dbReference>
<dbReference type="SMART" id="SM00448">
    <property type="entry name" value="REC"/>
    <property type="match status" value="1"/>
</dbReference>
<evidence type="ECO:0000259" key="8">
    <source>
        <dbReference type="PROSITE" id="PS50109"/>
    </source>
</evidence>
<dbReference type="PANTHER" id="PTHR45339:SF1">
    <property type="entry name" value="HYBRID SIGNAL TRANSDUCTION HISTIDINE KINASE J"/>
    <property type="match status" value="1"/>
</dbReference>
<keyword evidence="10" id="KW-0808">Transferase</keyword>
<evidence type="ECO:0000256" key="1">
    <source>
        <dbReference type="ARBA" id="ARBA00000085"/>
    </source>
</evidence>
<dbReference type="PRINTS" id="PR00344">
    <property type="entry name" value="BCTRLSENSOR"/>
</dbReference>
<dbReference type="PROSITE" id="PS50110">
    <property type="entry name" value="RESPONSE_REGULATORY"/>
    <property type="match status" value="2"/>
</dbReference>
<gene>
    <name evidence="10" type="ORF">DFR40_0280</name>
</gene>
<dbReference type="AlphaFoldDB" id="A0A495WMJ5"/>
<evidence type="ECO:0000256" key="3">
    <source>
        <dbReference type="ARBA" id="ARBA00022553"/>
    </source>
</evidence>
<dbReference type="PROSITE" id="PS50109">
    <property type="entry name" value="HIS_KIN"/>
    <property type="match status" value="1"/>
</dbReference>
<feature type="modified residue" description="4-aspartylphosphate" evidence="7">
    <location>
        <position position="443"/>
    </location>
</feature>
<dbReference type="EMBL" id="RBXP01000002">
    <property type="protein sequence ID" value="RKT62942.1"/>
    <property type="molecule type" value="Genomic_DNA"/>
</dbReference>
<dbReference type="Gene3D" id="3.30.565.10">
    <property type="entry name" value="Histidine kinase-like ATPase, C-terminal domain"/>
    <property type="match status" value="1"/>
</dbReference>
<dbReference type="GO" id="GO:0000155">
    <property type="term" value="F:phosphorelay sensor kinase activity"/>
    <property type="evidence" value="ECO:0007669"/>
    <property type="project" value="InterPro"/>
</dbReference>
<comment type="function">
    <text evidence="5">Member of the two-component regulatory system BvgS/BvgA. Phosphorylates BvgA via a four-step phosphorelay in response to environmental signals.</text>
</comment>
<dbReference type="FunFam" id="3.30.565.10:FF:000010">
    <property type="entry name" value="Sensor histidine kinase RcsC"/>
    <property type="match status" value="1"/>
</dbReference>
<dbReference type="Pfam" id="PF00072">
    <property type="entry name" value="Response_reg"/>
    <property type="match status" value="1"/>
</dbReference>
<feature type="domain" description="Response regulatory" evidence="9">
    <location>
        <begin position="389"/>
        <end position="511"/>
    </location>
</feature>
<dbReference type="CDD" id="cd16922">
    <property type="entry name" value="HATPase_EvgS-ArcB-TorS-like"/>
    <property type="match status" value="1"/>
</dbReference>
<feature type="modified residue" description="4-aspartylphosphate" evidence="7">
    <location>
        <position position="597"/>
    </location>
</feature>
<proteinExistence type="predicted"/>
<feature type="domain" description="Histidine kinase" evidence="8">
    <location>
        <begin position="148"/>
        <end position="369"/>
    </location>
</feature>
<comment type="catalytic activity">
    <reaction evidence="1">
        <text>ATP + protein L-histidine = ADP + protein N-phospho-L-histidine.</text>
        <dbReference type="EC" id="2.7.13.3"/>
    </reaction>
</comment>
<keyword evidence="4" id="KW-0902">Two-component regulatory system</keyword>
<protein>
    <recommendedName>
        <fullName evidence="6">Virulence sensor protein BvgS</fullName>
        <ecNumber evidence="2">2.7.13.3</ecNumber>
    </recommendedName>
</protein>
<keyword evidence="10" id="KW-0418">Kinase</keyword>
<dbReference type="Proteomes" id="UP000270626">
    <property type="component" value="Unassembled WGS sequence"/>
</dbReference>
<dbReference type="InterPro" id="IPR036890">
    <property type="entry name" value="HATPase_C_sf"/>
</dbReference>
<accession>A0A495WMJ5</accession>
<evidence type="ECO:0000313" key="10">
    <source>
        <dbReference type="EMBL" id="RKT62942.1"/>
    </source>
</evidence>
<evidence type="ECO:0000256" key="4">
    <source>
        <dbReference type="ARBA" id="ARBA00023012"/>
    </source>
</evidence>
<comment type="caution">
    <text evidence="10">The sequence shown here is derived from an EMBL/GenBank/DDBJ whole genome shotgun (WGS) entry which is preliminary data.</text>
</comment>
<evidence type="ECO:0000256" key="7">
    <source>
        <dbReference type="PROSITE-ProRule" id="PRU00169"/>
    </source>
</evidence>
<dbReference type="SMART" id="SM00387">
    <property type="entry name" value="HATPase_c"/>
    <property type="match status" value="1"/>
</dbReference>
<dbReference type="InterPro" id="IPR003594">
    <property type="entry name" value="HATPase_dom"/>
</dbReference>
<dbReference type="InterPro" id="IPR011006">
    <property type="entry name" value="CheY-like_superfamily"/>
</dbReference>
<dbReference type="Gene3D" id="1.10.287.130">
    <property type="match status" value="1"/>
</dbReference>